<dbReference type="Proteomes" id="UP001485043">
    <property type="component" value="Unassembled WGS sequence"/>
</dbReference>
<organism evidence="3 4">
    <name type="scientific">Apatococcus fuscideae</name>
    <dbReference type="NCBI Taxonomy" id="2026836"/>
    <lineage>
        <taxon>Eukaryota</taxon>
        <taxon>Viridiplantae</taxon>
        <taxon>Chlorophyta</taxon>
        <taxon>core chlorophytes</taxon>
        <taxon>Trebouxiophyceae</taxon>
        <taxon>Chlorellales</taxon>
        <taxon>Chlorellaceae</taxon>
        <taxon>Apatococcus</taxon>
    </lineage>
</organism>
<dbReference type="CDD" id="cd14686">
    <property type="entry name" value="bZIP"/>
    <property type="match status" value="1"/>
</dbReference>
<evidence type="ECO:0000256" key="1">
    <source>
        <dbReference type="SAM" id="MobiDB-lite"/>
    </source>
</evidence>
<dbReference type="AlphaFoldDB" id="A0AAW1SVK2"/>
<feature type="region of interest" description="Disordered" evidence="1">
    <location>
        <begin position="1"/>
        <end position="28"/>
    </location>
</feature>
<evidence type="ECO:0000313" key="4">
    <source>
        <dbReference type="Proteomes" id="UP001485043"/>
    </source>
</evidence>
<proteinExistence type="predicted"/>
<keyword evidence="4" id="KW-1185">Reference proteome</keyword>
<comment type="caution">
    <text evidence="3">The sequence shown here is derived from an EMBL/GenBank/DDBJ whole genome shotgun (WGS) entry which is preliminary data.</text>
</comment>
<feature type="region of interest" description="Disordered" evidence="1">
    <location>
        <begin position="50"/>
        <end position="94"/>
    </location>
</feature>
<dbReference type="InterPro" id="IPR004827">
    <property type="entry name" value="bZIP"/>
</dbReference>
<reference evidence="3 4" key="1">
    <citation type="journal article" date="2024" name="Nat. Commun.">
        <title>Phylogenomics reveals the evolutionary origins of lichenization in chlorophyte algae.</title>
        <authorList>
            <person name="Puginier C."/>
            <person name="Libourel C."/>
            <person name="Otte J."/>
            <person name="Skaloud P."/>
            <person name="Haon M."/>
            <person name="Grisel S."/>
            <person name="Petersen M."/>
            <person name="Berrin J.G."/>
            <person name="Delaux P.M."/>
            <person name="Dal Grande F."/>
            <person name="Keller J."/>
        </authorList>
    </citation>
    <scope>NUCLEOTIDE SEQUENCE [LARGE SCALE GENOMIC DNA]</scope>
    <source>
        <strain evidence="3 4">SAG 2523</strain>
    </source>
</reference>
<protein>
    <recommendedName>
        <fullName evidence="2">BZIP domain-containing protein</fullName>
    </recommendedName>
</protein>
<gene>
    <name evidence="3" type="ORF">WJX84_011272</name>
</gene>
<sequence length="429" mass="46305">MDPDQPEAGWSSEQFDIDDLGDLNPFEGSPVASLAGSLSIESLLENSPNISGQLLEGEGTVRGGQKARERNKRAQQTFRQRQKVRAQQQQDELTTAVSRVTELTEQVSALEQLLAADSGPDGAEAPSQSLQGERSMAARIHGLPRQVDPTLARCDNLASRQAHLQAIKPGAAWEGCTPVPLEQLYSCILTGRLDLRLPLAIGQTSKRAILLSRLMAMPAQQHLNLQAKYHACLASAAPFCRDPRSAHGIHFQEVMGEAMALLAVFSECLPEQFLACQSINLLDGSTRRPPQAFEDLKAAAIAIALEATQLAAARALYNSYAQRAAHFSLERQQLLTSMQAADASPAPPELSTPLEAAAKSEQMARVSRSYAMQQEAYLHLTRTFVLHVLTPIQAGLLCAASYPYLVEFPSVMAHILNAAGSPSLGDPVA</sequence>
<dbReference type="PROSITE" id="PS00036">
    <property type="entry name" value="BZIP_BASIC"/>
    <property type="match status" value="1"/>
</dbReference>
<dbReference type="EMBL" id="JALJOV010000934">
    <property type="protein sequence ID" value="KAK9858384.1"/>
    <property type="molecule type" value="Genomic_DNA"/>
</dbReference>
<feature type="domain" description="BZIP" evidence="2">
    <location>
        <begin position="66"/>
        <end position="81"/>
    </location>
</feature>
<dbReference type="GO" id="GO:0003700">
    <property type="term" value="F:DNA-binding transcription factor activity"/>
    <property type="evidence" value="ECO:0007669"/>
    <property type="project" value="InterPro"/>
</dbReference>
<name>A0AAW1SVK2_9CHLO</name>
<accession>A0AAW1SVK2</accession>
<evidence type="ECO:0000313" key="3">
    <source>
        <dbReference type="EMBL" id="KAK9858384.1"/>
    </source>
</evidence>
<evidence type="ECO:0000259" key="2">
    <source>
        <dbReference type="PROSITE" id="PS00036"/>
    </source>
</evidence>